<evidence type="ECO:0000256" key="2">
    <source>
        <dbReference type="ARBA" id="ARBA00022980"/>
    </source>
</evidence>
<dbReference type="WBParaSite" id="PTRK_0000675200.1">
    <property type="protein sequence ID" value="PTRK_0000675200.1"/>
    <property type="gene ID" value="PTRK_0000675200"/>
</dbReference>
<keyword evidence="2" id="KW-0689">Ribosomal protein</keyword>
<evidence type="ECO:0000256" key="1">
    <source>
        <dbReference type="ARBA" id="ARBA00010605"/>
    </source>
</evidence>
<keyword evidence="3" id="KW-0687">Ribonucleoprotein</keyword>
<dbReference type="STRING" id="131310.A0A0N4ZG75"/>
<evidence type="ECO:0000259" key="6">
    <source>
        <dbReference type="Pfam" id="PF01281"/>
    </source>
</evidence>
<feature type="domain" description="Ribosomal protein L9" evidence="6">
    <location>
        <begin position="49"/>
        <end position="91"/>
    </location>
</feature>
<dbReference type="GO" id="GO:1990904">
    <property type="term" value="C:ribonucleoprotein complex"/>
    <property type="evidence" value="ECO:0007669"/>
    <property type="project" value="UniProtKB-KW"/>
</dbReference>
<evidence type="ECO:0000256" key="3">
    <source>
        <dbReference type="ARBA" id="ARBA00023274"/>
    </source>
</evidence>
<organism evidence="7 8">
    <name type="scientific">Parastrongyloides trichosuri</name>
    <name type="common">Possum-specific nematode worm</name>
    <dbReference type="NCBI Taxonomy" id="131310"/>
    <lineage>
        <taxon>Eukaryota</taxon>
        <taxon>Metazoa</taxon>
        <taxon>Ecdysozoa</taxon>
        <taxon>Nematoda</taxon>
        <taxon>Chromadorea</taxon>
        <taxon>Rhabditida</taxon>
        <taxon>Tylenchina</taxon>
        <taxon>Panagrolaimomorpha</taxon>
        <taxon>Strongyloidoidea</taxon>
        <taxon>Strongyloididae</taxon>
        <taxon>Parastrongyloides</taxon>
    </lineage>
</organism>
<evidence type="ECO:0000256" key="5">
    <source>
        <dbReference type="ARBA" id="ARBA00035381"/>
    </source>
</evidence>
<dbReference type="InterPro" id="IPR009027">
    <property type="entry name" value="Ribosomal_bL9/RNase_H1_N"/>
</dbReference>
<name>A0A0N4ZG75_PARTI</name>
<dbReference type="GO" id="GO:0003735">
    <property type="term" value="F:structural constituent of ribosome"/>
    <property type="evidence" value="ECO:0007669"/>
    <property type="project" value="InterPro"/>
</dbReference>
<keyword evidence="7" id="KW-1185">Reference proteome</keyword>
<dbReference type="InterPro" id="IPR020070">
    <property type="entry name" value="Ribosomal_bL9_N"/>
</dbReference>
<proteinExistence type="inferred from homology"/>
<dbReference type="InterPro" id="IPR036935">
    <property type="entry name" value="Ribosomal_bL9_N_sf"/>
</dbReference>
<dbReference type="Proteomes" id="UP000038045">
    <property type="component" value="Unplaced"/>
</dbReference>
<reference evidence="8" key="1">
    <citation type="submission" date="2017-02" db="UniProtKB">
        <authorList>
            <consortium name="WormBaseParasite"/>
        </authorList>
    </citation>
    <scope>IDENTIFICATION</scope>
</reference>
<dbReference type="Pfam" id="PF01281">
    <property type="entry name" value="Ribosomal_L9_N"/>
    <property type="match status" value="1"/>
</dbReference>
<dbReference type="AlphaFoldDB" id="A0A0N4ZG75"/>
<dbReference type="GO" id="GO:0005840">
    <property type="term" value="C:ribosome"/>
    <property type="evidence" value="ECO:0007669"/>
    <property type="project" value="UniProtKB-KW"/>
</dbReference>
<evidence type="ECO:0000313" key="7">
    <source>
        <dbReference type="Proteomes" id="UP000038045"/>
    </source>
</evidence>
<dbReference type="PANTHER" id="PTHR21368">
    <property type="entry name" value="50S RIBOSOMAL PROTEIN L9"/>
    <property type="match status" value="1"/>
</dbReference>
<comment type="similarity">
    <text evidence="1">Belongs to the bacterial ribosomal protein bL9 family.</text>
</comment>
<dbReference type="Gene3D" id="3.40.5.10">
    <property type="entry name" value="Ribosomal protein L9, N-terminal domain"/>
    <property type="match status" value="1"/>
</dbReference>
<sequence>MLNTWVLRRVVVPEKTPPGGHQRNPSELPDLQKYEVVENRNNKPAGELKVILLQDIEGVGHQFDIVNVNRKFARTDLLLTGKATYASPFDLDYYAKMKESMKDELAKRVRIPYEYVKLGRELSKRTIPIYVSMDNEWTLNNEIIECALRYDGIDVRDDCIEIVGESISGPNFENEGKIVKFNVIINKEHTISMVGKISHISTDDKKQVLFP</sequence>
<evidence type="ECO:0000256" key="4">
    <source>
        <dbReference type="ARBA" id="ARBA00035194"/>
    </source>
</evidence>
<dbReference type="GO" id="GO:0006412">
    <property type="term" value="P:translation"/>
    <property type="evidence" value="ECO:0007669"/>
    <property type="project" value="InterPro"/>
</dbReference>
<evidence type="ECO:0000313" key="8">
    <source>
        <dbReference type="WBParaSite" id="PTRK_0000675200.1"/>
    </source>
</evidence>
<accession>A0A0N4ZG75</accession>
<dbReference type="SUPFAM" id="SSF55658">
    <property type="entry name" value="L9 N-domain-like"/>
    <property type="match status" value="1"/>
</dbReference>
<dbReference type="InterPro" id="IPR000244">
    <property type="entry name" value="Ribosomal_bL9"/>
</dbReference>
<protein>
    <recommendedName>
        <fullName evidence="4">Large ribosomal subunit protein bL9m</fullName>
    </recommendedName>
    <alternativeName>
        <fullName evidence="5">39S ribosomal protein L9, mitochondrial</fullName>
    </alternativeName>
</protein>